<dbReference type="Pfam" id="PF14222">
    <property type="entry name" value="MOR2-PAG1_N"/>
    <property type="match status" value="1"/>
</dbReference>
<dbReference type="Proteomes" id="UP000769157">
    <property type="component" value="Unassembled WGS sequence"/>
</dbReference>
<feature type="compositionally biased region" description="Basic and acidic residues" evidence="1">
    <location>
        <begin position="60"/>
        <end position="73"/>
    </location>
</feature>
<dbReference type="AlphaFoldDB" id="A0A9P8PA36"/>
<feature type="domain" description="Cell morphogenesis protein N-terminal" evidence="2">
    <location>
        <begin position="266"/>
        <end position="412"/>
    </location>
</feature>
<keyword evidence="4" id="KW-1185">Reference proteome</keyword>
<organism evidence="3 4">
    <name type="scientific">Ogataea philodendri</name>
    <dbReference type="NCBI Taxonomy" id="1378263"/>
    <lineage>
        <taxon>Eukaryota</taxon>
        <taxon>Fungi</taxon>
        <taxon>Dikarya</taxon>
        <taxon>Ascomycota</taxon>
        <taxon>Saccharomycotina</taxon>
        <taxon>Pichiomycetes</taxon>
        <taxon>Pichiales</taxon>
        <taxon>Pichiaceae</taxon>
        <taxon>Ogataea</taxon>
    </lineage>
</organism>
<dbReference type="GO" id="GO:0005938">
    <property type="term" value="C:cell cortex"/>
    <property type="evidence" value="ECO:0007669"/>
    <property type="project" value="TreeGrafter"/>
</dbReference>
<evidence type="ECO:0000256" key="1">
    <source>
        <dbReference type="SAM" id="MobiDB-lite"/>
    </source>
</evidence>
<evidence type="ECO:0000259" key="2">
    <source>
        <dbReference type="Pfam" id="PF14222"/>
    </source>
</evidence>
<dbReference type="PANTHER" id="PTHR12295">
    <property type="entry name" value="FURRY-RELATED"/>
    <property type="match status" value="1"/>
</dbReference>
<dbReference type="GO" id="GO:0030427">
    <property type="term" value="C:site of polarized growth"/>
    <property type="evidence" value="ECO:0007669"/>
    <property type="project" value="TreeGrafter"/>
</dbReference>
<dbReference type="OrthoDB" id="6287725at2759"/>
<dbReference type="GeneID" id="70234104"/>
<gene>
    <name evidence="3" type="ORF">OGAPHI_002137</name>
</gene>
<dbReference type="GO" id="GO:0000902">
    <property type="term" value="P:cell morphogenesis"/>
    <property type="evidence" value="ECO:0007669"/>
    <property type="project" value="InterPro"/>
</dbReference>
<dbReference type="RefSeq" id="XP_046062797.1">
    <property type="nucleotide sequence ID" value="XM_046202974.1"/>
</dbReference>
<reference evidence="3" key="1">
    <citation type="journal article" date="2021" name="Open Biol.">
        <title>Shared evolutionary footprints suggest mitochondrial oxidative damage underlies multiple complex I losses in fungi.</title>
        <authorList>
            <person name="Schikora-Tamarit M.A."/>
            <person name="Marcet-Houben M."/>
            <person name="Nosek J."/>
            <person name="Gabaldon T."/>
        </authorList>
    </citation>
    <scope>NUCLEOTIDE SEQUENCE</scope>
    <source>
        <strain evidence="3">CBS6075</strain>
    </source>
</reference>
<feature type="compositionally biased region" description="Polar residues" evidence="1">
    <location>
        <begin position="33"/>
        <end position="59"/>
    </location>
</feature>
<dbReference type="PANTHER" id="PTHR12295:SF30">
    <property type="entry name" value="PROTEIN FURRY"/>
    <property type="match status" value="1"/>
</dbReference>
<dbReference type="InterPro" id="IPR039867">
    <property type="entry name" value="Furry/Tao3/Mor2"/>
</dbReference>
<accession>A0A9P8PA36</accession>
<feature type="compositionally biased region" description="Polar residues" evidence="1">
    <location>
        <begin position="234"/>
        <end position="243"/>
    </location>
</feature>
<name>A0A9P8PA36_9ASCO</name>
<reference evidence="3" key="2">
    <citation type="submission" date="2021-01" db="EMBL/GenBank/DDBJ databases">
        <authorList>
            <person name="Schikora-Tamarit M.A."/>
        </authorList>
    </citation>
    <scope>NUCLEOTIDE SEQUENCE</scope>
    <source>
        <strain evidence="3">CBS6075</strain>
    </source>
</reference>
<dbReference type="InterPro" id="IPR025614">
    <property type="entry name" value="Cell_morpho_N"/>
</dbReference>
<protein>
    <recommendedName>
        <fullName evidence="2">Cell morphogenesis protein N-terminal domain-containing protein</fullName>
    </recommendedName>
</protein>
<sequence>MAQDNWQESSDHNGPQQSLNVIEIPDLSGITLQDTSMTNTLGPDVSDQSIPASSTPATTDHNEENRTAHHGYDDHDDGYGAQPMTFRLGNPVSENNTQPDAVIEQRKASISAKQKQSYPNYTLNIMVRQFTKLAERKLNLCLNSVPLDQEPNIIELLSEGVDPTFDRVITSLGYIARRKPKSVTDAIMHWRRGKSELREMARAMLEKDMIQWNNFKSSSVTPTHKKSSSRSSRATQDSPSLNTDSETLKILEQKVRKSEVTFTQADRQFTISTYILWRVLIEVVRQTPTQILIEETGLEEIMYNYLKNIDPYLVSQSIIHSSNWNLLAGLIGQMSDKSFLSVSDRFIADLEKYPKGFTDGNSVSESSLNLLIHGMRYLQFSNSSLERFEEGADFMKSLAKFFHRCENDNLLNSRIYINHEIAKVLEKLGNFAIYIGVCRTKRTV</sequence>
<proteinExistence type="predicted"/>
<feature type="region of interest" description="Disordered" evidence="1">
    <location>
        <begin position="217"/>
        <end position="243"/>
    </location>
</feature>
<evidence type="ECO:0000313" key="4">
    <source>
        <dbReference type="Proteomes" id="UP000769157"/>
    </source>
</evidence>
<comment type="caution">
    <text evidence="3">The sequence shown here is derived from an EMBL/GenBank/DDBJ whole genome shotgun (WGS) entry which is preliminary data.</text>
</comment>
<feature type="region of interest" description="Disordered" evidence="1">
    <location>
        <begin position="33"/>
        <end position="84"/>
    </location>
</feature>
<evidence type="ECO:0000313" key="3">
    <source>
        <dbReference type="EMBL" id="KAH3668383.1"/>
    </source>
</evidence>
<dbReference type="EMBL" id="JAEUBE010000158">
    <property type="protein sequence ID" value="KAH3668383.1"/>
    <property type="molecule type" value="Genomic_DNA"/>
</dbReference>